<comment type="subunit">
    <text evidence="7">Monomer.</text>
</comment>
<dbReference type="Proteomes" id="UP000034063">
    <property type="component" value="Unassembled WGS sequence"/>
</dbReference>
<dbReference type="AlphaFoldDB" id="A0A0G1HLG4"/>
<dbReference type="PANTHER" id="PTHR21090">
    <property type="entry name" value="AROM/DEHYDROQUINATE SYNTHASE"/>
    <property type="match status" value="1"/>
</dbReference>
<keyword evidence="7" id="KW-0963">Cytoplasm</keyword>
<keyword evidence="8" id="KW-0812">Transmembrane</keyword>
<dbReference type="GO" id="GO:0005737">
    <property type="term" value="C:cytoplasm"/>
    <property type="evidence" value="ECO:0007669"/>
    <property type="project" value="UniProtKB-SubCell"/>
</dbReference>
<dbReference type="HAMAP" id="MF_00210">
    <property type="entry name" value="EPSP_synth"/>
    <property type="match status" value="1"/>
</dbReference>
<feature type="binding site" evidence="7">
    <location>
        <position position="27"/>
    </location>
    <ligand>
        <name>3-phosphoshikimate</name>
        <dbReference type="ChEBI" id="CHEBI:145989"/>
    </ligand>
</feature>
<evidence type="ECO:0000313" key="10">
    <source>
        <dbReference type="EMBL" id="KKT48031.1"/>
    </source>
</evidence>
<keyword evidence="8" id="KW-1133">Transmembrane helix</keyword>
<gene>
    <name evidence="7" type="primary">aroA</name>
    <name evidence="10" type="ORF">UW37_C0001G0036</name>
</gene>
<comment type="subcellular location">
    <subcellularLocation>
        <location evidence="7">Cytoplasm</location>
    </subcellularLocation>
</comment>
<dbReference type="GO" id="GO:0003866">
    <property type="term" value="F:3-phosphoshikimate 1-carboxyvinyltransferase activity"/>
    <property type="evidence" value="ECO:0007669"/>
    <property type="project" value="UniProtKB-UniRule"/>
</dbReference>
<dbReference type="InterPro" id="IPR006264">
    <property type="entry name" value="EPSP_synthase"/>
</dbReference>
<evidence type="ECO:0000256" key="6">
    <source>
        <dbReference type="ARBA" id="ARBA00044633"/>
    </source>
</evidence>
<accession>A0A0G1HLG4</accession>
<feature type="binding site" evidence="7">
    <location>
        <position position="338"/>
    </location>
    <ligand>
        <name>3-phosphoshikimate</name>
        <dbReference type="ChEBI" id="CHEBI:145989"/>
    </ligand>
</feature>
<dbReference type="Gene3D" id="3.65.10.10">
    <property type="entry name" value="Enolpyruvate transferase domain"/>
    <property type="match status" value="2"/>
</dbReference>
<comment type="caution">
    <text evidence="10">The sequence shown here is derived from an EMBL/GenBank/DDBJ whole genome shotgun (WGS) entry which is preliminary data.</text>
</comment>
<feature type="binding site" evidence="7">
    <location>
        <position position="311"/>
    </location>
    <ligand>
        <name>3-phosphoshikimate</name>
        <dbReference type="ChEBI" id="CHEBI:145989"/>
    </ligand>
</feature>
<comment type="catalytic activity">
    <reaction evidence="6">
        <text>3-phosphoshikimate + phosphoenolpyruvate = 5-O-(1-carboxyvinyl)-3-phosphoshikimate + phosphate</text>
        <dbReference type="Rhea" id="RHEA:21256"/>
        <dbReference type="ChEBI" id="CHEBI:43474"/>
        <dbReference type="ChEBI" id="CHEBI:57701"/>
        <dbReference type="ChEBI" id="CHEBI:58702"/>
        <dbReference type="ChEBI" id="CHEBI:145989"/>
        <dbReference type="EC" id="2.5.1.19"/>
    </reaction>
    <physiologicalReaction direction="left-to-right" evidence="6">
        <dbReference type="Rhea" id="RHEA:21257"/>
    </physiologicalReaction>
</comment>
<feature type="binding site" evidence="7">
    <location>
        <position position="22"/>
    </location>
    <ligand>
        <name>phosphoenolpyruvate</name>
        <dbReference type="ChEBI" id="CHEBI:58702"/>
    </ligand>
</feature>
<dbReference type="Pfam" id="PF00275">
    <property type="entry name" value="EPSP_synthase"/>
    <property type="match status" value="1"/>
</dbReference>
<feature type="binding site" evidence="7">
    <location>
        <position position="170"/>
    </location>
    <ligand>
        <name>phosphoenolpyruvate</name>
        <dbReference type="ChEBI" id="CHEBI:58702"/>
    </ligand>
</feature>
<proteinExistence type="inferred from homology"/>
<dbReference type="GO" id="GO:0008652">
    <property type="term" value="P:amino acid biosynthetic process"/>
    <property type="evidence" value="ECO:0007669"/>
    <property type="project" value="UniProtKB-KW"/>
</dbReference>
<keyword evidence="5 7" id="KW-0057">Aromatic amino acid biosynthesis</keyword>
<dbReference type="EC" id="2.5.1.19" evidence="7"/>
<evidence type="ECO:0000256" key="1">
    <source>
        <dbReference type="ARBA" id="ARBA00004811"/>
    </source>
</evidence>
<evidence type="ECO:0000256" key="4">
    <source>
        <dbReference type="ARBA" id="ARBA00022679"/>
    </source>
</evidence>
<feature type="binding site" evidence="7">
    <location>
        <position position="170"/>
    </location>
    <ligand>
        <name>3-phosphoshikimate</name>
        <dbReference type="ChEBI" id="CHEBI:145989"/>
    </ligand>
</feature>
<reference evidence="10 11" key="1">
    <citation type="journal article" date="2015" name="Nature">
        <title>rRNA introns, odd ribosomes, and small enigmatic genomes across a large radiation of phyla.</title>
        <authorList>
            <person name="Brown C.T."/>
            <person name="Hug L.A."/>
            <person name="Thomas B.C."/>
            <person name="Sharon I."/>
            <person name="Castelle C.J."/>
            <person name="Singh A."/>
            <person name="Wilkins M.J."/>
            <person name="Williams K.H."/>
            <person name="Banfield J.F."/>
        </authorList>
    </citation>
    <scope>NUCLEOTIDE SEQUENCE [LARGE SCALE GENOMIC DNA]</scope>
</reference>
<feature type="binding site" evidence="7">
    <location>
        <position position="342"/>
    </location>
    <ligand>
        <name>phosphoenolpyruvate</name>
        <dbReference type="ChEBI" id="CHEBI:58702"/>
    </ligand>
</feature>
<dbReference type="GO" id="GO:0009073">
    <property type="term" value="P:aromatic amino acid family biosynthetic process"/>
    <property type="evidence" value="ECO:0007669"/>
    <property type="project" value="UniProtKB-KW"/>
</dbReference>
<comment type="similarity">
    <text evidence="2 7">Belongs to the EPSP synthase family.</text>
</comment>
<evidence type="ECO:0000313" key="11">
    <source>
        <dbReference type="Proteomes" id="UP000034063"/>
    </source>
</evidence>
<feature type="transmembrane region" description="Helical" evidence="8">
    <location>
        <begin position="96"/>
        <end position="113"/>
    </location>
</feature>
<feature type="binding site" evidence="7">
    <location>
        <position position="22"/>
    </location>
    <ligand>
        <name>3-phosphoshikimate</name>
        <dbReference type="ChEBI" id="CHEBI:145989"/>
    </ligand>
</feature>
<sequence>MKYLKVKKSQKLTGTISMPPSKIHSFRALVLGSLADGVSIIREPKLSPDWDEGVKAMKMFGAKIEEIEKNVFQIKGVAGKLQTPEDIINVNNSGTMLAFIAGVAAACPGWIILTGDESLRKLRKITKNFISPFKELGITVISTKNDGMAPFVFKGKVNGGIAHMDGTGCQPVFSVLIASALSEKPVEIFVSNPGETAYINLLLYWFDKVGLKYKNNQHQHYSFPGNKPPKSFDAKIPFEWSAPGYPLLAAIITPDSEIKVKGMDLKDPYGDKQVIYILQNMGADLTIEKNCLTARSSKLKGIEIDMNQLPDQVPTVAVAACFAKGETVIKNALTARWKECDRITAVCKELKKMGAKITEKEDGLIIHQDGSWKLKGTKVNGYYDHRMVMAFSVAGLASEGETIISDAQMVEKSFDSYIPEMIKAGANYQLIKK</sequence>
<dbReference type="InterPro" id="IPR036968">
    <property type="entry name" value="Enolpyruvate_Tfrase_sf"/>
</dbReference>
<evidence type="ECO:0000256" key="8">
    <source>
        <dbReference type="SAM" id="Phobius"/>
    </source>
</evidence>
<evidence type="ECO:0000256" key="3">
    <source>
        <dbReference type="ARBA" id="ARBA00022605"/>
    </source>
</evidence>
<evidence type="ECO:0000256" key="5">
    <source>
        <dbReference type="ARBA" id="ARBA00023141"/>
    </source>
</evidence>
<feature type="binding site" evidence="7">
    <location>
        <position position="386"/>
    </location>
    <ligand>
        <name>phosphoenolpyruvate</name>
        <dbReference type="ChEBI" id="CHEBI:58702"/>
    </ligand>
</feature>
<comment type="function">
    <text evidence="7">Catalyzes the transfer of the enolpyruvyl moiety of phosphoenolpyruvate (PEP) to the 5-hydroxyl of shikimate-3-phosphate (S3P) to produce enolpyruvyl shikimate-3-phosphate and inorganic phosphate.</text>
</comment>
<dbReference type="EMBL" id="LCIB01000001">
    <property type="protein sequence ID" value="KKT48031.1"/>
    <property type="molecule type" value="Genomic_DNA"/>
</dbReference>
<dbReference type="UniPathway" id="UPA00053">
    <property type="reaction ID" value="UER00089"/>
</dbReference>
<dbReference type="InterPro" id="IPR001986">
    <property type="entry name" value="Enolpyruvate_Tfrase_dom"/>
</dbReference>
<keyword evidence="3 7" id="KW-0028">Amino-acid biosynthesis</keyword>
<feature type="domain" description="Enolpyruvate transferase" evidence="9">
    <location>
        <begin position="6"/>
        <end position="420"/>
    </location>
</feature>
<dbReference type="GO" id="GO:0009423">
    <property type="term" value="P:chorismate biosynthetic process"/>
    <property type="evidence" value="ECO:0007669"/>
    <property type="project" value="UniProtKB-UniRule"/>
</dbReference>
<protein>
    <recommendedName>
        <fullName evidence="7">3-phosphoshikimate 1-carboxyvinyltransferase</fullName>
        <ecNumber evidence="7">2.5.1.19</ecNumber>
    </recommendedName>
    <alternativeName>
        <fullName evidence="7">5-enolpyruvylshikimate-3-phosphate synthase</fullName>
        <shortName evidence="7">EPSP synthase</shortName>
        <shortName evidence="7">EPSPS</shortName>
    </alternativeName>
</protein>
<evidence type="ECO:0000259" key="9">
    <source>
        <dbReference type="Pfam" id="PF00275"/>
    </source>
</evidence>
<comment type="pathway">
    <text evidence="1 7">Metabolic intermediate biosynthesis; chorismate biosynthesis; chorismate from D-erythrose 4-phosphate and phosphoenolpyruvate: step 6/7.</text>
</comment>
<comment type="caution">
    <text evidence="7">Lacks conserved residue(s) required for the propagation of feature annotation.</text>
</comment>
<feature type="binding site" evidence="7">
    <location>
        <position position="412"/>
    </location>
    <ligand>
        <name>phosphoenolpyruvate</name>
        <dbReference type="ChEBI" id="CHEBI:58702"/>
    </ligand>
</feature>
<feature type="binding site" evidence="7">
    <location>
        <position position="94"/>
    </location>
    <ligand>
        <name>phosphoenolpyruvate</name>
        <dbReference type="ChEBI" id="CHEBI:58702"/>
    </ligand>
</feature>
<dbReference type="PATRIC" id="fig|1618444.3.peg.37"/>
<evidence type="ECO:0000256" key="2">
    <source>
        <dbReference type="ARBA" id="ARBA00009948"/>
    </source>
</evidence>
<keyword evidence="4 7" id="KW-0808">Transferase</keyword>
<feature type="active site" description="Proton acceptor" evidence="7">
    <location>
        <position position="311"/>
    </location>
</feature>
<dbReference type="SUPFAM" id="SSF55205">
    <property type="entry name" value="EPT/RTPC-like"/>
    <property type="match status" value="1"/>
</dbReference>
<dbReference type="PROSITE" id="PS00885">
    <property type="entry name" value="EPSP_SYNTHASE_2"/>
    <property type="match status" value="1"/>
</dbReference>
<name>A0A0G1HLG4_9BACT</name>
<evidence type="ECO:0000256" key="7">
    <source>
        <dbReference type="HAMAP-Rule" id="MF_00210"/>
    </source>
</evidence>
<dbReference type="NCBIfam" id="TIGR01356">
    <property type="entry name" value="aroA"/>
    <property type="match status" value="1"/>
</dbReference>
<dbReference type="CDD" id="cd01556">
    <property type="entry name" value="EPSP_synthase"/>
    <property type="match status" value="1"/>
</dbReference>
<dbReference type="PIRSF" id="PIRSF000505">
    <property type="entry name" value="EPSPS"/>
    <property type="match status" value="1"/>
</dbReference>
<organism evidence="10 11">
    <name type="scientific">Candidatus Gottesmanbacteria bacterium GW2011_GWA2_44_17</name>
    <dbReference type="NCBI Taxonomy" id="1618444"/>
    <lineage>
        <taxon>Bacteria</taxon>
        <taxon>Candidatus Gottesmaniibacteriota</taxon>
    </lineage>
</organism>
<dbReference type="PANTHER" id="PTHR21090:SF5">
    <property type="entry name" value="PENTAFUNCTIONAL AROM POLYPEPTIDE"/>
    <property type="match status" value="1"/>
</dbReference>
<dbReference type="InterPro" id="IPR013792">
    <property type="entry name" value="RNA3'P_cycl/enolpyr_Trfase_a/b"/>
</dbReference>
<dbReference type="InterPro" id="IPR023193">
    <property type="entry name" value="EPSP_synthase_CS"/>
</dbReference>
<keyword evidence="8" id="KW-0472">Membrane</keyword>